<dbReference type="InterPro" id="IPR018672">
    <property type="entry name" value="DUF2140"/>
</dbReference>
<accession>A0A1R4KF61</accession>
<dbReference type="RefSeq" id="WP_087059713.1">
    <property type="nucleotide sequence ID" value="NZ_FUKW01000135.1"/>
</dbReference>
<name>A0A1R4KF61_9LACT</name>
<dbReference type="Pfam" id="PF09911">
    <property type="entry name" value="DUF2140"/>
    <property type="match status" value="1"/>
</dbReference>
<evidence type="ECO:0000256" key="1">
    <source>
        <dbReference type="SAM" id="Phobius"/>
    </source>
</evidence>
<gene>
    <name evidence="2" type="ORF">FM115_09700</name>
</gene>
<dbReference type="GeneID" id="96910706"/>
<evidence type="ECO:0000313" key="3">
    <source>
        <dbReference type="Proteomes" id="UP000195611"/>
    </source>
</evidence>
<keyword evidence="1" id="KW-0812">Transmembrane</keyword>
<organism evidence="2 3">
    <name type="scientific">Marinilactibacillus psychrotolerans 42ea</name>
    <dbReference type="NCBI Taxonomy" id="1255609"/>
    <lineage>
        <taxon>Bacteria</taxon>
        <taxon>Bacillati</taxon>
        <taxon>Bacillota</taxon>
        <taxon>Bacilli</taxon>
        <taxon>Lactobacillales</taxon>
        <taxon>Carnobacteriaceae</taxon>
        <taxon>Marinilactibacillus</taxon>
    </lineage>
</organism>
<reference evidence="2 3" key="1">
    <citation type="submission" date="2017-02" db="EMBL/GenBank/DDBJ databases">
        <authorList>
            <person name="Peterson S.W."/>
        </authorList>
    </citation>
    <scope>NUCLEOTIDE SEQUENCE [LARGE SCALE GENOMIC DNA]</scope>
    <source>
        <strain evidence="2 3">42ea</strain>
    </source>
</reference>
<dbReference type="Proteomes" id="UP000195611">
    <property type="component" value="Unassembled WGS sequence"/>
</dbReference>
<keyword evidence="1" id="KW-0472">Membrane</keyword>
<evidence type="ECO:0000313" key="2">
    <source>
        <dbReference type="EMBL" id="SJN42862.1"/>
    </source>
</evidence>
<dbReference type="EMBL" id="FUKW01000135">
    <property type="protein sequence ID" value="SJN42862.1"/>
    <property type="molecule type" value="Genomic_DNA"/>
</dbReference>
<protein>
    <submittedName>
        <fullName evidence="2">YfaA</fullName>
    </submittedName>
</protein>
<sequence length="212" mass="24440">MAEQRSKNNKKSEKEKREVNPWKWAFLIVIGLFIGLLIWLFVQLQPVKVGEENKEPFETAEDDLVFEVSTTKEDVTRLTNKYLNQELDGEFEGFSFDLEDSAELSGEIEVFGFPIEFSLFMTPYVLENGNLQLRGESLNIGSLNLPISFAMAQISRQVDFPEWIAIDSEDQFIIVNLNEFSLDNGTQFSLERINLQENDIRLNIHLPLDAVR</sequence>
<keyword evidence="1" id="KW-1133">Transmembrane helix</keyword>
<proteinExistence type="predicted"/>
<feature type="transmembrane region" description="Helical" evidence="1">
    <location>
        <begin position="21"/>
        <end position="42"/>
    </location>
</feature>
<dbReference type="AlphaFoldDB" id="A0A1R4KF61"/>